<gene>
    <name evidence="3" type="ORF">ACERLL_10450</name>
</gene>
<dbReference type="Pfam" id="PF01266">
    <property type="entry name" value="DAO"/>
    <property type="match status" value="1"/>
</dbReference>
<reference evidence="3 4" key="1">
    <citation type="submission" date="2024-08" db="EMBL/GenBank/DDBJ databases">
        <title>Whole-genome sequencing of halo(alkali)philic microorganisms from hypersaline lakes.</title>
        <authorList>
            <person name="Sorokin D.Y."/>
            <person name="Merkel A.Y."/>
            <person name="Messina E."/>
            <person name="Yakimov M."/>
        </authorList>
    </citation>
    <scope>NUCLEOTIDE SEQUENCE [LARGE SCALE GENOMIC DNA]</scope>
    <source>
        <strain evidence="3 4">Cl-TMA</strain>
    </source>
</reference>
<sequence>MALPTHCKYVIIGAGIHGLSTAWNLAKELKARGKGDGSDIAILDKSGIASGASGIACGVIRNNYFQPAMRKLMAHSVDVWDSDPEAFSYHPVGYMQISSEVMREDVGTIYEQQKEIGYESEFIEGAKDANDYMKSYFDDWQAQGITSVLHEKRGGYANNTKSMYGLAKKAEAEGVTIHSGVKVTDLKLDASGSSVEAVETDKGTIGCDYVVVGGGPWAPHFWDMLELPTQITLKQLDGTVHNNVPMWTYFCLQEGTVAMDPDAFKTNDGNFPPVLHVDTDAPLYSDMDGGLINEDGEMWGIYYKPDFGFGGIQGGTSPYKVEKPYDQVKVDPYGTESKEYVVTDAFVDMWTSALAHCHKRFEGCHKQYKREPSGGLGAFTPDSFPVFDTFRDNCYFIADANHGYKMIGVGALVAQEICGQESELLKPFRFDRYEKGELHPTSHSPFPWS</sequence>
<comment type="caution">
    <text evidence="3">The sequence shown here is derived from an EMBL/GenBank/DDBJ whole genome shotgun (WGS) entry which is preliminary data.</text>
</comment>
<dbReference type="Proteomes" id="UP001575181">
    <property type="component" value="Unassembled WGS sequence"/>
</dbReference>
<name>A0ABV4TXD9_9GAMM</name>
<evidence type="ECO:0000313" key="3">
    <source>
        <dbReference type="EMBL" id="MFA9461246.1"/>
    </source>
</evidence>
<accession>A0ABV4TXD9</accession>
<dbReference type="SUPFAM" id="SSF51905">
    <property type="entry name" value="FAD/NAD(P)-binding domain"/>
    <property type="match status" value="1"/>
</dbReference>
<keyword evidence="1 3" id="KW-0560">Oxidoreductase</keyword>
<dbReference type="EMBL" id="JBGUAW010000006">
    <property type="protein sequence ID" value="MFA9461246.1"/>
    <property type="molecule type" value="Genomic_DNA"/>
</dbReference>
<dbReference type="EC" id="1.-.-.-" evidence="3"/>
<dbReference type="PANTHER" id="PTHR13847:SF287">
    <property type="entry name" value="FAD-DEPENDENT OXIDOREDUCTASE DOMAIN-CONTAINING PROTEIN 1"/>
    <property type="match status" value="1"/>
</dbReference>
<dbReference type="Gene3D" id="3.50.50.60">
    <property type="entry name" value="FAD/NAD(P)-binding domain"/>
    <property type="match status" value="1"/>
</dbReference>
<organism evidence="3 4">
    <name type="scientific">Thiohalorhabdus methylotrophus</name>
    <dbReference type="NCBI Taxonomy" id="3242694"/>
    <lineage>
        <taxon>Bacteria</taxon>
        <taxon>Pseudomonadati</taxon>
        <taxon>Pseudomonadota</taxon>
        <taxon>Gammaproteobacteria</taxon>
        <taxon>Thiohalorhabdales</taxon>
        <taxon>Thiohalorhabdaceae</taxon>
        <taxon>Thiohalorhabdus</taxon>
    </lineage>
</organism>
<dbReference type="RefSeq" id="WP_373656031.1">
    <property type="nucleotide sequence ID" value="NZ_JBGUAW010000006.1"/>
</dbReference>
<dbReference type="GO" id="GO:0016491">
    <property type="term" value="F:oxidoreductase activity"/>
    <property type="evidence" value="ECO:0007669"/>
    <property type="project" value="UniProtKB-KW"/>
</dbReference>
<evidence type="ECO:0000259" key="2">
    <source>
        <dbReference type="Pfam" id="PF01266"/>
    </source>
</evidence>
<proteinExistence type="predicted"/>
<evidence type="ECO:0000313" key="4">
    <source>
        <dbReference type="Proteomes" id="UP001575181"/>
    </source>
</evidence>
<dbReference type="PANTHER" id="PTHR13847">
    <property type="entry name" value="SARCOSINE DEHYDROGENASE-RELATED"/>
    <property type="match status" value="1"/>
</dbReference>
<dbReference type="InterPro" id="IPR036188">
    <property type="entry name" value="FAD/NAD-bd_sf"/>
</dbReference>
<dbReference type="Gene3D" id="3.30.9.10">
    <property type="entry name" value="D-Amino Acid Oxidase, subunit A, domain 2"/>
    <property type="match status" value="1"/>
</dbReference>
<protein>
    <submittedName>
        <fullName evidence="3">NAD(P)/FAD-dependent oxidoreductase</fullName>
        <ecNumber evidence="3">1.-.-.-</ecNumber>
    </submittedName>
</protein>
<evidence type="ECO:0000256" key="1">
    <source>
        <dbReference type="ARBA" id="ARBA00023002"/>
    </source>
</evidence>
<feature type="domain" description="FAD dependent oxidoreductase" evidence="2">
    <location>
        <begin position="9"/>
        <end position="229"/>
    </location>
</feature>
<dbReference type="InterPro" id="IPR006076">
    <property type="entry name" value="FAD-dep_OxRdtase"/>
</dbReference>
<keyword evidence="4" id="KW-1185">Reference proteome</keyword>